<keyword evidence="3" id="KW-0731">Sigma factor</keyword>
<evidence type="ECO:0000313" key="9">
    <source>
        <dbReference type="Proteomes" id="UP001600943"/>
    </source>
</evidence>
<dbReference type="SUPFAM" id="SSF88659">
    <property type="entry name" value="Sigma3 and sigma4 domains of RNA polymerase sigma factors"/>
    <property type="match status" value="1"/>
</dbReference>
<dbReference type="NCBIfam" id="TIGR02937">
    <property type="entry name" value="sigma70-ECF"/>
    <property type="match status" value="1"/>
</dbReference>
<dbReference type="Gene3D" id="1.10.1740.10">
    <property type="match status" value="1"/>
</dbReference>
<protein>
    <submittedName>
        <fullName evidence="8">Sigma-70 family RNA polymerase sigma factor</fullName>
    </submittedName>
</protein>
<dbReference type="Pfam" id="PF04542">
    <property type="entry name" value="Sigma70_r2"/>
    <property type="match status" value="1"/>
</dbReference>
<feature type="domain" description="RNA polymerase sigma factor 70 region 4 type 2" evidence="7">
    <location>
        <begin position="97"/>
        <end position="147"/>
    </location>
</feature>
<dbReference type="InterPro" id="IPR014284">
    <property type="entry name" value="RNA_pol_sigma-70_dom"/>
</dbReference>
<evidence type="ECO:0000256" key="4">
    <source>
        <dbReference type="ARBA" id="ARBA00023125"/>
    </source>
</evidence>
<proteinExistence type="inferred from homology"/>
<dbReference type="PANTHER" id="PTHR43133">
    <property type="entry name" value="RNA POLYMERASE ECF-TYPE SIGMA FACTO"/>
    <property type="match status" value="1"/>
</dbReference>
<evidence type="ECO:0000259" key="6">
    <source>
        <dbReference type="Pfam" id="PF04542"/>
    </source>
</evidence>
<keyword evidence="9" id="KW-1185">Reference proteome</keyword>
<dbReference type="SUPFAM" id="SSF88946">
    <property type="entry name" value="Sigma2 domain of RNA polymerase sigma factors"/>
    <property type="match status" value="1"/>
</dbReference>
<evidence type="ECO:0000256" key="2">
    <source>
        <dbReference type="ARBA" id="ARBA00023015"/>
    </source>
</evidence>
<dbReference type="InterPro" id="IPR013249">
    <property type="entry name" value="RNA_pol_sigma70_r4_t2"/>
</dbReference>
<dbReference type="InterPro" id="IPR013324">
    <property type="entry name" value="RNA_pol_sigma_r3/r4-like"/>
</dbReference>
<dbReference type="InterPro" id="IPR013325">
    <property type="entry name" value="RNA_pol_sigma_r2"/>
</dbReference>
<gene>
    <name evidence="8" type="ORF">K040078D81_11770</name>
</gene>
<dbReference type="RefSeq" id="WP_095171166.1">
    <property type="nucleotide sequence ID" value="NZ_BAABYW010000001.1"/>
</dbReference>
<evidence type="ECO:0000256" key="5">
    <source>
        <dbReference type="ARBA" id="ARBA00023163"/>
    </source>
</evidence>
<dbReference type="Proteomes" id="UP001600943">
    <property type="component" value="Unassembled WGS sequence"/>
</dbReference>
<sequence length="156" mass="18424">MEGSRLHHLFLKYSQMLYKISVLMLCNEQDANDAVQDTFTRLLSADKCFENEEHEKAWLIRVNINICKNMLRFRRMHPTATYEELSSHSHSTEDIGLMNALLGLKNKDKEPLILFYIEGYSCKEISEFFGISEGAVKKRLERARRRLRDKYEESQE</sequence>
<organism evidence="8 9">
    <name type="scientific">Blautia hominis</name>
    <dbReference type="NCBI Taxonomy" id="2025493"/>
    <lineage>
        <taxon>Bacteria</taxon>
        <taxon>Bacillati</taxon>
        <taxon>Bacillota</taxon>
        <taxon>Clostridia</taxon>
        <taxon>Lachnospirales</taxon>
        <taxon>Lachnospiraceae</taxon>
        <taxon>Blautia</taxon>
    </lineage>
</organism>
<dbReference type="InterPro" id="IPR007627">
    <property type="entry name" value="RNA_pol_sigma70_r2"/>
</dbReference>
<name>A0ABQ0B6I2_9FIRM</name>
<dbReference type="PANTHER" id="PTHR43133:SF8">
    <property type="entry name" value="RNA POLYMERASE SIGMA FACTOR HI_1459-RELATED"/>
    <property type="match status" value="1"/>
</dbReference>
<evidence type="ECO:0000256" key="3">
    <source>
        <dbReference type="ARBA" id="ARBA00023082"/>
    </source>
</evidence>
<dbReference type="Pfam" id="PF08281">
    <property type="entry name" value="Sigma70_r4_2"/>
    <property type="match status" value="1"/>
</dbReference>
<evidence type="ECO:0000259" key="7">
    <source>
        <dbReference type="Pfam" id="PF08281"/>
    </source>
</evidence>
<dbReference type="InterPro" id="IPR036388">
    <property type="entry name" value="WH-like_DNA-bd_sf"/>
</dbReference>
<reference evidence="8 9" key="1">
    <citation type="submission" date="2024-04" db="EMBL/GenBank/DDBJ databases">
        <title>Defined microbial consortia suppress multidrug-resistant proinflammatory Enterobacteriaceae via ecological control.</title>
        <authorList>
            <person name="Furuichi M."/>
            <person name="Kawaguchi T."/>
            <person name="Pust M."/>
            <person name="Yasuma K."/>
            <person name="Plichta D."/>
            <person name="Hasegawa N."/>
            <person name="Ohya T."/>
            <person name="Bhattarai S."/>
            <person name="Sasajima S."/>
            <person name="Aoto Y."/>
            <person name="Tuganbaev T."/>
            <person name="Yaginuma M."/>
            <person name="Ueda M."/>
            <person name="Okahashi N."/>
            <person name="Amafuji K."/>
            <person name="Kiridooshi Y."/>
            <person name="Sugita K."/>
            <person name="Strazar M."/>
            <person name="Skelly A."/>
            <person name="Suda W."/>
            <person name="Hattori M."/>
            <person name="Nakamoto N."/>
            <person name="Caballero S."/>
            <person name="Norman J."/>
            <person name="Olle B."/>
            <person name="Tanoue T."/>
            <person name="Arita M."/>
            <person name="Bucci V."/>
            <person name="Atarashi K."/>
            <person name="Xavier R."/>
            <person name="Honda K."/>
        </authorList>
    </citation>
    <scope>NUCLEOTIDE SEQUENCE [LARGE SCALE GENOMIC DNA]</scope>
    <source>
        <strain evidence="9">k04-0078-D8-1</strain>
    </source>
</reference>
<dbReference type="EMBL" id="BAABYW010000001">
    <property type="protein sequence ID" value="GAA6407060.1"/>
    <property type="molecule type" value="Genomic_DNA"/>
</dbReference>
<keyword evidence="4" id="KW-0238">DNA-binding</keyword>
<dbReference type="InterPro" id="IPR039425">
    <property type="entry name" value="RNA_pol_sigma-70-like"/>
</dbReference>
<dbReference type="Gene3D" id="1.10.10.10">
    <property type="entry name" value="Winged helix-like DNA-binding domain superfamily/Winged helix DNA-binding domain"/>
    <property type="match status" value="1"/>
</dbReference>
<comment type="similarity">
    <text evidence="1">Belongs to the sigma-70 factor family. ECF subfamily.</text>
</comment>
<accession>A0ABQ0B6I2</accession>
<feature type="domain" description="RNA polymerase sigma-70 region 2" evidence="6">
    <location>
        <begin position="9"/>
        <end position="74"/>
    </location>
</feature>
<keyword evidence="5" id="KW-0804">Transcription</keyword>
<evidence type="ECO:0000256" key="1">
    <source>
        <dbReference type="ARBA" id="ARBA00010641"/>
    </source>
</evidence>
<evidence type="ECO:0000313" key="8">
    <source>
        <dbReference type="EMBL" id="GAA6407060.1"/>
    </source>
</evidence>
<comment type="caution">
    <text evidence="8">The sequence shown here is derived from an EMBL/GenBank/DDBJ whole genome shotgun (WGS) entry which is preliminary data.</text>
</comment>
<keyword evidence="2" id="KW-0805">Transcription regulation</keyword>